<dbReference type="SUPFAM" id="SSF52242">
    <property type="entry name" value="Cobalamin (vitamin B12)-binding domain"/>
    <property type="match status" value="1"/>
</dbReference>
<keyword evidence="2" id="KW-0170">Cobalt</keyword>
<sequence length="366" mass="39291">MTAPPTTVDLPAVRRAMWRAVLDGDAHGACDVVFPLLDGGLDAEVVLLDVIAKVQAKVGVEWAANRVSVAQEHAASAVNDRVITAVLHHPAARVEDPGRRGRVTVACVDQEWHALPARLLAEVLHLRGWRVDFLGAQVPTPHLIRHVHRTGPLAVALSSSIPTRLPVAHAAISACQATGVPVLVGGAAFGPDGRYARQFGADAWAPDAREAAGILERGLPPTGMETARQAIEDLPHLGDQEFTMVVGTARQLVKQTMVDLEDRIPALRAYTEEQRHHTAEDIAHLVDFLAASLYTDDPELFTRFITWMASILTARGVPATVLRPTLDLLGGQLRDFPRAGHHVERARRALTTAAPAPATSGSQDAV</sequence>
<proteinExistence type="predicted"/>
<dbReference type="InterPro" id="IPR003759">
    <property type="entry name" value="Cbl-bd_cap"/>
</dbReference>
<keyword evidence="1" id="KW-0479">Metal-binding</keyword>
<reference evidence="4 5" key="1">
    <citation type="submission" date="2021-08" db="EMBL/GenBank/DDBJ databases">
        <title>Streptomyces sp. PTM05 isolated from lichen.</title>
        <authorList>
            <person name="Somphong A."/>
            <person name="Phongsopitanun W."/>
            <person name="Tanasupawat S."/>
        </authorList>
    </citation>
    <scope>NUCLEOTIDE SEQUENCE [LARGE SCALE GENOMIC DNA]</scope>
    <source>
        <strain evidence="4 5">Ptm05</strain>
    </source>
</reference>
<evidence type="ECO:0000313" key="5">
    <source>
        <dbReference type="Proteomes" id="UP001198565"/>
    </source>
</evidence>
<protein>
    <submittedName>
        <fullName evidence="4">Cobalamin-dependent protein</fullName>
    </submittedName>
</protein>
<evidence type="ECO:0000259" key="3">
    <source>
        <dbReference type="PROSITE" id="PS51332"/>
    </source>
</evidence>
<dbReference type="Proteomes" id="UP001198565">
    <property type="component" value="Unassembled WGS sequence"/>
</dbReference>
<dbReference type="InterPro" id="IPR036594">
    <property type="entry name" value="Meth_synthase_dom"/>
</dbReference>
<dbReference type="InterPro" id="IPR006158">
    <property type="entry name" value="Cobalamin-bd"/>
</dbReference>
<dbReference type="InterPro" id="IPR050554">
    <property type="entry name" value="Met_Synthase/Corrinoid"/>
</dbReference>
<name>A0ABS7QUB5_9ACTN</name>
<dbReference type="EMBL" id="JAINVZ010000005">
    <property type="protein sequence ID" value="MBY8885389.1"/>
    <property type="molecule type" value="Genomic_DNA"/>
</dbReference>
<organism evidence="4 5">
    <name type="scientific">Streptantibioticus parmotrematis</name>
    <dbReference type="NCBI Taxonomy" id="2873249"/>
    <lineage>
        <taxon>Bacteria</taxon>
        <taxon>Bacillati</taxon>
        <taxon>Actinomycetota</taxon>
        <taxon>Actinomycetes</taxon>
        <taxon>Kitasatosporales</taxon>
        <taxon>Streptomycetaceae</taxon>
        <taxon>Streptantibioticus</taxon>
    </lineage>
</organism>
<dbReference type="InterPro" id="IPR036724">
    <property type="entry name" value="Cobalamin-bd_sf"/>
</dbReference>
<gene>
    <name evidence="4" type="ORF">K7472_11075</name>
</gene>
<feature type="domain" description="B12-binding" evidence="3">
    <location>
        <begin position="100"/>
        <end position="241"/>
    </location>
</feature>
<dbReference type="Gene3D" id="3.40.50.280">
    <property type="entry name" value="Cobalamin-binding domain"/>
    <property type="match status" value="1"/>
</dbReference>
<comment type="caution">
    <text evidence="4">The sequence shown here is derived from an EMBL/GenBank/DDBJ whole genome shotgun (WGS) entry which is preliminary data.</text>
</comment>
<dbReference type="Pfam" id="PF02310">
    <property type="entry name" value="B12-binding"/>
    <property type="match status" value="1"/>
</dbReference>
<evidence type="ECO:0000256" key="1">
    <source>
        <dbReference type="ARBA" id="ARBA00022723"/>
    </source>
</evidence>
<dbReference type="PANTHER" id="PTHR45833:SF1">
    <property type="entry name" value="METHIONINE SYNTHASE"/>
    <property type="match status" value="1"/>
</dbReference>
<dbReference type="PROSITE" id="PS51332">
    <property type="entry name" value="B12_BINDING"/>
    <property type="match status" value="1"/>
</dbReference>
<keyword evidence="5" id="KW-1185">Reference proteome</keyword>
<dbReference type="Gene3D" id="1.10.1240.10">
    <property type="entry name" value="Methionine synthase domain"/>
    <property type="match status" value="1"/>
</dbReference>
<evidence type="ECO:0000313" key="4">
    <source>
        <dbReference type="EMBL" id="MBY8885389.1"/>
    </source>
</evidence>
<dbReference type="Pfam" id="PF02607">
    <property type="entry name" value="B12-binding_2"/>
    <property type="match status" value="1"/>
</dbReference>
<dbReference type="PANTHER" id="PTHR45833">
    <property type="entry name" value="METHIONINE SYNTHASE"/>
    <property type="match status" value="1"/>
</dbReference>
<dbReference type="RefSeq" id="WP_222976707.1">
    <property type="nucleotide sequence ID" value="NZ_JAINVZ010000005.1"/>
</dbReference>
<evidence type="ECO:0000256" key="2">
    <source>
        <dbReference type="ARBA" id="ARBA00023285"/>
    </source>
</evidence>
<accession>A0ABS7QUB5</accession>